<dbReference type="EMBL" id="LZDS01000025">
    <property type="protein sequence ID" value="OBX28386.1"/>
    <property type="molecule type" value="Genomic_DNA"/>
</dbReference>
<dbReference type="AlphaFoldDB" id="A0A1A7R903"/>
<reference evidence="2" key="1">
    <citation type="submission" date="2016-06" db="EMBL/GenBank/DDBJ databases">
        <authorList>
            <person name="Radolfova-Krizova L."/>
            <person name="Nemec A."/>
        </authorList>
    </citation>
    <scope>NUCLEOTIDE SEQUENCE [LARGE SCALE GENOMIC DNA]</scope>
    <source>
        <strain evidence="2">ANC 4275</strain>
    </source>
</reference>
<dbReference type="Proteomes" id="UP000185753">
    <property type="component" value="Unassembled WGS sequence"/>
</dbReference>
<dbReference type="OrthoDB" id="9862953at2"/>
<dbReference type="PROSITE" id="PS51257">
    <property type="entry name" value="PROKAR_LIPOPROTEIN"/>
    <property type="match status" value="1"/>
</dbReference>
<evidence type="ECO:0000313" key="2">
    <source>
        <dbReference type="Proteomes" id="UP000185753"/>
    </source>
</evidence>
<name>A0A1A7R903_9GAMM</name>
<dbReference type="STRING" id="1443941.A9J31_04700"/>
<proteinExistence type="predicted"/>
<protein>
    <recommendedName>
        <fullName evidence="3">Lipoprotein</fullName>
    </recommendedName>
</protein>
<keyword evidence="2" id="KW-1185">Reference proteome</keyword>
<gene>
    <name evidence="1" type="ORF">A9J31_04700</name>
</gene>
<organism evidence="1 2">
    <name type="scientific">Acinetobacter gandensis</name>
    <dbReference type="NCBI Taxonomy" id="1443941"/>
    <lineage>
        <taxon>Bacteria</taxon>
        <taxon>Pseudomonadati</taxon>
        <taxon>Pseudomonadota</taxon>
        <taxon>Gammaproteobacteria</taxon>
        <taxon>Moraxellales</taxon>
        <taxon>Moraxellaceae</taxon>
        <taxon>Acinetobacter</taxon>
    </lineage>
</organism>
<dbReference type="RefSeq" id="WP_067764341.1">
    <property type="nucleotide sequence ID" value="NZ_LZDS01000025.1"/>
</dbReference>
<sequence length="212" mass="23515">MIRKLNFKTLTLCGLISVLAGCDIEFFRSGGVSIEGTGDPIIDIGHAGEGRGTIILGTRYLEFSASVQDSCYGVERKLAFLNPFDRQSIDTKTYVEIPAAQADLNSQNVQLILKNTNSVPVTIHLQCDMPLTMQLFEQVRPYFPKHVCDTPVDIKLYPQQQHIFEAAVNLETVEDGIWSHGDGASVELKGNTPDKCEEISIQFQQSRKAIQP</sequence>
<accession>A0A1A7R903</accession>
<comment type="caution">
    <text evidence="1">The sequence shown here is derived from an EMBL/GenBank/DDBJ whole genome shotgun (WGS) entry which is preliminary data.</text>
</comment>
<evidence type="ECO:0008006" key="3">
    <source>
        <dbReference type="Google" id="ProtNLM"/>
    </source>
</evidence>
<evidence type="ECO:0000313" key="1">
    <source>
        <dbReference type="EMBL" id="OBX28386.1"/>
    </source>
</evidence>